<dbReference type="Gene3D" id="1.25.40.10">
    <property type="entry name" value="Tetratricopeptide repeat domain"/>
    <property type="match status" value="3"/>
</dbReference>
<dbReference type="Pfam" id="PF13517">
    <property type="entry name" value="FG-GAP_3"/>
    <property type="match status" value="1"/>
</dbReference>
<dbReference type="OrthoDB" id="5287961at2"/>
<gene>
    <name evidence="4" type="ORF">CA13_30910</name>
</gene>
<dbReference type="AlphaFoldDB" id="A0A5C5Z2T1"/>
<dbReference type="InterPro" id="IPR011519">
    <property type="entry name" value="UnbV_ASPIC"/>
</dbReference>
<reference evidence="4 5" key="1">
    <citation type="submission" date="2019-02" db="EMBL/GenBank/DDBJ databases">
        <title>Deep-cultivation of Planctomycetes and their phenomic and genomic characterization uncovers novel biology.</title>
        <authorList>
            <person name="Wiegand S."/>
            <person name="Jogler M."/>
            <person name="Boedeker C."/>
            <person name="Pinto D."/>
            <person name="Vollmers J."/>
            <person name="Rivas-Marin E."/>
            <person name="Kohn T."/>
            <person name="Peeters S.H."/>
            <person name="Heuer A."/>
            <person name="Rast P."/>
            <person name="Oberbeckmann S."/>
            <person name="Bunk B."/>
            <person name="Jeske O."/>
            <person name="Meyerdierks A."/>
            <person name="Storesund J.E."/>
            <person name="Kallscheuer N."/>
            <person name="Luecker S."/>
            <person name="Lage O.M."/>
            <person name="Pohl T."/>
            <person name="Merkel B.J."/>
            <person name="Hornburger P."/>
            <person name="Mueller R.-W."/>
            <person name="Bruemmer F."/>
            <person name="Labrenz M."/>
            <person name="Spormann A.M."/>
            <person name="Op Den Camp H."/>
            <person name="Overmann J."/>
            <person name="Amann R."/>
            <person name="Jetten M.S.M."/>
            <person name="Mascher T."/>
            <person name="Medema M.H."/>
            <person name="Devos D.P."/>
            <person name="Kaster A.-K."/>
            <person name="Ovreas L."/>
            <person name="Rohde M."/>
            <person name="Galperin M.Y."/>
            <person name="Jogler C."/>
        </authorList>
    </citation>
    <scope>NUCLEOTIDE SEQUENCE [LARGE SCALE GENOMIC DNA]</scope>
    <source>
        <strain evidence="4 5">CA13</strain>
    </source>
</reference>
<dbReference type="PANTHER" id="PTHR16026">
    <property type="entry name" value="CARTILAGE ACIDIC PROTEIN 1"/>
    <property type="match status" value="1"/>
</dbReference>
<dbReference type="PANTHER" id="PTHR16026:SF0">
    <property type="entry name" value="CARTILAGE ACIDIC PROTEIN 1"/>
    <property type="match status" value="1"/>
</dbReference>
<dbReference type="Gene3D" id="2.130.10.130">
    <property type="entry name" value="Integrin alpha, N-terminal"/>
    <property type="match status" value="2"/>
</dbReference>
<dbReference type="InterPro" id="IPR027039">
    <property type="entry name" value="Crtac1"/>
</dbReference>
<protein>
    <submittedName>
        <fullName evidence="4">Tetratricopeptide repeat protein</fullName>
    </submittedName>
</protein>
<dbReference type="EMBL" id="SJPJ01000001">
    <property type="protein sequence ID" value="TWT81638.1"/>
    <property type="molecule type" value="Genomic_DNA"/>
</dbReference>
<organism evidence="4 5">
    <name type="scientific">Novipirellula herctigrandis</name>
    <dbReference type="NCBI Taxonomy" id="2527986"/>
    <lineage>
        <taxon>Bacteria</taxon>
        <taxon>Pseudomonadati</taxon>
        <taxon>Planctomycetota</taxon>
        <taxon>Planctomycetia</taxon>
        <taxon>Pirellulales</taxon>
        <taxon>Pirellulaceae</taxon>
        <taxon>Novipirellula</taxon>
    </lineage>
</organism>
<feature type="domain" description="ASPIC/UnbV" evidence="3">
    <location>
        <begin position="969"/>
        <end position="1044"/>
    </location>
</feature>
<accession>A0A5C5Z2T1</accession>
<dbReference type="InterPro" id="IPR011990">
    <property type="entry name" value="TPR-like_helical_dom_sf"/>
</dbReference>
<comment type="caution">
    <text evidence="4">The sequence shown here is derived from an EMBL/GenBank/DDBJ whole genome shotgun (WGS) entry which is preliminary data.</text>
</comment>
<dbReference type="InterPro" id="IPR028994">
    <property type="entry name" value="Integrin_alpha_N"/>
</dbReference>
<evidence type="ECO:0000259" key="3">
    <source>
        <dbReference type="Pfam" id="PF07593"/>
    </source>
</evidence>
<dbReference type="Proteomes" id="UP000315010">
    <property type="component" value="Unassembled WGS sequence"/>
</dbReference>
<dbReference type="Pfam" id="PF07593">
    <property type="entry name" value="UnbV_ASPIC"/>
    <property type="match status" value="1"/>
</dbReference>
<dbReference type="Pfam" id="PF13432">
    <property type="entry name" value="TPR_16"/>
    <property type="match status" value="1"/>
</dbReference>
<sequence>MMRSGHAIVAAILWFNLLGCRNSSAPIANRPSDEEQASPAVADLPASASAAGSQRTDSQVAPQITEQISEQISLASEFFRRREYEAAQQVLRPLLVAHSDHFQAIFLLARCQAELGQLDSAIETLAQIPFDSPQVKFAVLGQSADWFIQLERYDEALDRLRQIVHANQDIAIAHRRLAHILDHLGRRYEAAPHLRSLVRLGVATEDELDALGMLSEPHLHPTLVDHPDEMVEIPLNALSLAKRAWTWGNHRESEVTMEQLVVEMPDSVATVAFAMRVFSQLHGQQPLLDLLSLLPNGIEDSPDYWYALAHFYQDRGEHSVAIRCFLETVYRDQTDRYAYLGLARSLELNGQEAVAEGAFKRYRTLDHLAFLMTELNRSAEIYQGIASTLRQLNRDCEALAWERIAAKDASNAPESLCESRPTSDLEATALCGLSRSDWPLPDALLAGSSKAITLQPFVDSDAASNTAIALHDVAKSTGLNFQYRPGPTNDIESLAMHETNGGGIAAVDFDLDGWPDLAFAQSGGVPPGADGKTSVASQPNALFRNLEGKTWVDVAALASCDDRGYGQGMTTADLNQDGFPEILVANFGTNAIFFNNGDGTFTRSDLIIEPAELSEDDRSSDRLENSLPENAQWTTSIACGDLNGDHLPDLVEVNYINDLRMVETLCSGTTERPQCNPQQYRAAEDRFLQLTEDGTWKRLELKNKPHTNGYGFAAMISNFDERAGNDVFITNDTNLNHYWLSERSQPPLPANQRAVHRALGETPKLPAEHVASAPFQLAERAELYGCAYGVQGMAQSCMGVTAGDFDRNGRLDLHVTNYTDESSDLFLQGDSGVFANRAVASGLDQETRRVLGWGTQAVDLDCDGWLDLVILNGHLYNHTADGAGYRMAPHCFRGGRGPFELVLPDQLGDDYWSKRTLGRALATLDWNCDGKTDLVAGHLDAPTALLENQSTTGNWIRITLAGTISERDAVGAKVIANVSKGKRGQQQAFSSIATYQIGGNGYLSKNENSLTIGLGANASLVSLEIHWPSGTISRFSEVDVNGSYLAVEQGTRRKADNIFQLTR</sequence>
<dbReference type="SUPFAM" id="SSF69318">
    <property type="entry name" value="Integrin alpha N-terminal domain"/>
    <property type="match status" value="1"/>
</dbReference>
<evidence type="ECO:0000313" key="5">
    <source>
        <dbReference type="Proteomes" id="UP000315010"/>
    </source>
</evidence>
<feature type="compositionally biased region" description="Low complexity" evidence="2">
    <location>
        <begin position="37"/>
        <end position="53"/>
    </location>
</feature>
<evidence type="ECO:0000256" key="1">
    <source>
        <dbReference type="ARBA" id="ARBA00022729"/>
    </source>
</evidence>
<feature type="region of interest" description="Disordered" evidence="2">
    <location>
        <begin position="28"/>
        <end position="62"/>
    </location>
</feature>
<proteinExistence type="predicted"/>
<dbReference type="InterPro" id="IPR013517">
    <property type="entry name" value="FG-GAP"/>
</dbReference>
<evidence type="ECO:0000256" key="2">
    <source>
        <dbReference type="SAM" id="MobiDB-lite"/>
    </source>
</evidence>
<keyword evidence="1" id="KW-0732">Signal</keyword>
<dbReference type="SUPFAM" id="SSF48452">
    <property type="entry name" value="TPR-like"/>
    <property type="match status" value="2"/>
</dbReference>
<dbReference type="Pfam" id="PF14559">
    <property type="entry name" value="TPR_19"/>
    <property type="match status" value="1"/>
</dbReference>
<keyword evidence="5" id="KW-1185">Reference proteome</keyword>
<name>A0A5C5Z2T1_9BACT</name>
<evidence type="ECO:0000313" key="4">
    <source>
        <dbReference type="EMBL" id="TWT81638.1"/>
    </source>
</evidence>